<dbReference type="GO" id="GO:0003735">
    <property type="term" value="F:structural constituent of ribosome"/>
    <property type="evidence" value="ECO:0007669"/>
    <property type="project" value="InterPro"/>
</dbReference>
<dbReference type="GO" id="GO:0005840">
    <property type="term" value="C:ribosome"/>
    <property type="evidence" value="ECO:0007669"/>
    <property type="project" value="UniProtKB-KW"/>
</dbReference>
<dbReference type="PANTHER" id="PTHR12899:SF3">
    <property type="entry name" value="LARGE RIBOSOMAL SUBUNIT PROTEIN UL18M"/>
    <property type="match status" value="1"/>
</dbReference>
<dbReference type="NCBIfam" id="TIGR00060">
    <property type="entry name" value="L18_bact"/>
    <property type="match status" value="1"/>
</dbReference>
<keyword evidence="4 8" id="KW-0689">Ribosomal protein</keyword>
<comment type="function">
    <text evidence="7 8">This is one of the proteins that bind and probably mediate the attachment of the 5S RNA into the large ribosomal subunit, where it forms part of the central protuberance.</text>
</comment>
<dbReference type="EMBL" id="CP016757">
    <property type="protein sequence ID" value="ANZ44531.1"/>
    <property type="molecule type" value="Genomic_DNA"/>
</dbReference>
<protein>
    <recommendedName>
        <fullName evidence="6 8">Large ribosomal subunit protein uL18</fullName>
    </recommendedName>
</protein>
<dbReference type="GO" id="GO:0008097">
    <property type="term" value="F:5S rRNA binding"/>
    <property type="evidence" value="ECO:0007669"/>
    <property type="project" value="TreeGrafter"/>
</dbReference>
<keyword evidence="3 8" id="KW-0694">RNA-binding</keyword>
<dbReference type="InterPro" id="IPR057268">
    <property type="entry name" value="Ribosomal_L18"/>
</dbReference>
<dbReference type="GO" id="GO:0005737">
    <property type="term" value="C:cytoplasm"/>
    <property type="evidence" value="ECO:0007669"/>
    <property type="project" value="UniProtKB-ARBA"/>
</dbReference>
<name>A0A1B2I3G8_9BACT</name>
<dbReference type="SUPFAM" id="SSF53137">
    <property type="entry name" value="Translational machinery components"/>
    <property type="match status" value="1"/>
</dbReference>
<dbReference type="PANTHER" id="PTHR12899">
    <property type="entry name" value="39S RIBOSOMAL PROTEIN L18, MITOCHONDRIAL"/>
    <property type="match status" value="1"/>
</dbReference>
<dbReference type="KEGG" id="cpor:BED41_05160"/>
<dbReference type="FunFam" id="3.30.420.100:FF:000001">
    <property type="entry name" value="50S ribosomal protein L18"/>
    <property type="match status" value="1"/>
</dbReference>
<organism evidence="9 10">
    <name type="scientific">Cloacibacillus porcorum</name>
    <dbReference type="NCBI Taxonomy" id="1197717"/>
    <lineage>
        <taxon>Bacteria</taxon>
        <taxon>Thermotogati</taxon>
        <taxon>Synergistota</taxon>
        <taxon>Synergistia</taxon>
        <taxon>Synergistales</taxon>
        <taxon>Synergistaceae</taxon>
        <taxon>Cloacibacillus</taxon>
    </lineage>
</organism>
<dbReference type="GO" id="GO:0006412">
    <property type="term" value="P:translation"/>
    <property type="evidence" value="ECO:0007669"/>
    <property type="project" value="UniProtKB-UniRule"/>
</dbReference>
<dbReference type="AlphaFoldDB" id="A0A1B2I3G8"/>
<dbReference type="GO" id="GO:1990904">
    <property type="term" value="C:ribonucleoprotein complex"/>
    <property type="evidence" value="ECO:0007669"/>
    <property type="project" value="UniProtKB-KW"/>
</dbReference>
<reference evidence="9" key="1">
    <citation type="submission" date="2016-08" db="EMBL/GenBank/DDBJ databases">
        <title>Complete genome of Cloacibacillus porcorum.</title>
        <authorList>
            <person name="Looft T."/>
            <person name="Bayles D.O."/>
            <person name="Alt D.P."/>
        </authorList>
    </citation>
    <scope>NUCLEOTIDE SEQUENCE [LARGE SCALE GENOMIC DNA]</scope>
    <source>
        <strain evidence="9">CL-84</strain>
    </source>
</reference>
<evidence type="ECO:0000313" key="10">
    <source>
        <dbReference type="Proteomes" id="UP000093044"/>
    </source>
</evidence>
<comment type="subunit">
    <text evidence="8">Part of the 50S ribosomal subunit; part of the 5S rRNA/L5/L18/L25 subcomplex. Contacts the 5S and 23S rRNAs.</text>
</comment>
<evidence type="ECO:0000256" key="8">
    <source>
        <dbReference type="HAMAP-Rule" id="MF_01337"/>
    </source>
</evidence>
<dbReference type="HAMAP" id="MF_01337_B">
    <property type="entry name" value="Ribosomal_uL18_B"/>
    <property type="match status" value="1"/>
</dbReference>
<evidence type="ECO:0000313" key="9">
    <source>
        <dbReference type="EMBL" id="ANZ44531.1"/>
    </source>
</evidence>
<proteinExistence type="inferred from homology"/>
<gene>
    <name evidence="8" type="primary">rplR</name>
    <name evidence="9" type="ORF">BED41_05160</name>
</gene>
<evidence type="ECO:0000256" key="2">
    <source>
        <dbReference type="ARBA" id="ARBA00022730"/>
    </source>
</evidence>
<evidence type="ECO:0000256" key="7">
    <source>
        <dbReference type="ARBA" id="ARBA00053375"/>
    </source>
</evidence>
<dbReference type="Proteomes" id="UP000093044">
    <property type="component" value="Chromosome"/>
</dbReference>
<evidence type="ECO:0000256" key="3">
    <source>
        <dbReference type="ARBA" id="ARBA00022884"/>
    </source>
</evidence>
<dbReference type="STRING" id="1197717.BED41_05160"/>
<evidence type="ECO:0000256" key="6">
    <source>
        <dbReference type="ARBA" id="ARBA00035197"/>
    </source>
</evidence>
<evidence type="ECO:0000256" key="1">
    <source>
        <dbReference type="ARBA" id="ARBA00007116"/>
    </source>
</evidence>
<keyword evidence="10" id="KW-1185">Reference proteome</keyword>
<comment type="similarity">
    <text evidence="1 8">Belongs to the universal ribosomal protein uL18 family.</text>
</comment>
<accession>A0A1B2I3G8</accession>
<dbReference type="InterPro" id="IPR004389">
    <property type="entry name" value="Ribosomal_uL18_bac-type"/>
</dbReference>
<dbReference type="Pfam" id="PF00861">
    <property type="entry name" value="Ribosomal_L18p"/>
    <property type="match status" value="1"/>
</dbReference>
<dbReference type="CDD" id="cd00432">
    <property type="entry name" value="Ribosomal_L18_L5e"/>
    <property type="match status" value="1"/>
</dbReference>
<keyword evidence="5 8" id="KW-0687">Ribonucleoprotein</keyword>
<dbReference type="InterPro" id="IPR005484">
    <property type="entry name" value="Ribosomal_uL18_bac/plant/anim"/>
</dbReference>
<keyword evidence="2 8" id="KW-0699">rRNA-binding</keyword>
<dbReference type="Gene3D" id="3.30.420.100">
    <property type="match status" value="1"/>
</dbReference>
<evidence type="ECO:0000256" key="5">
    <source>
        <dbReference type="ARBA" id="ARBA00023274"/>
    </source>
</evidence>
<evidence type="ECO:0000256" key="4">
    <source>
        <dbReference type="ARBA" id="ARBA00022980"/>
    </source>
</evidence>
<sequence length="112" mass="12253">MRELRHRRLRRHLSGTGERPRLAVFGSLKHISAQVIDDEKGHTLVSASTIQDKFDDVKGTGNQDAAKAVGKLIAERALANGITEVVFDRGGHVYHGRVKALAEAAREAGLKF</sequence>